<dbReference type="OrthoDB" id="2121326at2759"/>
<dbReference type="InterPro" id="IPR017937">
    <property type="entry name" value="Thioredoxin_CS"/>
</dbReference>
<dbReference type="InterPro" id="IPR036249">
    <property type="entry name" value="Thioredoxin-like_sf"/>
</dbReference>
<dbReference type="RefSeq" id="XP_030048226.1">
    <property type="nucleotide sequence ID" value="XM_030192366.1"/>
</dbReference>
<evidence type="ECO:0000256" key="1">
    <source>
        <dbReference type="ARBA" id="ARBA00023157"/>
    </source>
</evidence>
<dbReference type="Proteomes" id="UP000515156">
    <property type="component" value="Chromosome 2"/>
</dbReference>
<gene>
    <name evidence="6" type="primary">LOC115462357</name>
</gene>
<evidence type="ECO:0000313" key="6">
    <source>
        <dbReference type="RefSeq" id="XP_030048226.1"/>
    </source>
</evidence>
<dbReference type="PANTHER" id="PTHR46115">
    <property type="entry name" value="THIOREDOXIN-LIKE PROTEIN 1"/>
    <property type="match status" value="1"/>
</dbReference>
<evidence type="ECO:0000313" key="5">
    <source>
        <dbReference type="Proteomes" id="UP000515156"/>
    </source>
</evidence>
<dbReference type="InterPro" id="IPR013766">
    <property type="entry name" value="Thioredoxin_domain"/>
</dbReference>
<reference evidence="6" key="1">
    <citation type="submission" date="2025-08" db="UniProtKB">
        <authorList>
            <consortium name="RefSeq"/>
        </authorList>
    </citation>
    <scope>IDENTIFICATION</scope>
</reference>
<dbReference type="GeneID" id="115462357"/>
<dbReference type="AlphaFoldDB" id="A0A6P7X4I0"/>
<feature type="compositionally biased region" description="Polar residues" evidence="3">
    <location>
        <begin position="43"/>
        <end position="55"/>
    </location>
</feature>
<dbReference type="Gene3D" id="3.40.30.10">
    <property type="entry name" value="Glutaredoxin"/>
    <property type="match status" value="1"/>
</dbReference>
<keyword evidence="1" id="KW-1015">Disulfide bond</keyword>
<evidence type="ECO:0000256" key="2">
    <source>
        <dbReference type="ARBA" id="ARBA00023284"/>
    </source>
</evidence>
<evidence type="ECO:0000256" key="3">
    <source>
        <dbReference type="SAM" id="MobiDB-lite"/>
    </source>
</evidence>
<dbReference type="KEGG" id="muo:115462357"/>
<dbReference type="FunFam" id="3.40.30.10:FF:000245">
    <property type="entry name" value="Thioredoxin"/>
    <property type="match status" value="1"/>
</dbReference>
<feature type="compositionally biased region" description="Pro residues" evidence="3">
    <location>
        <begin position="240"/>
        <end position="249"/>
    </location>
</feature>
<dbReference type="SUPFAM" id="SSF52833">
    <property type="entry name" value="Thioredoxin-like"/>
    <property type="match status" value="1"/>
</dbReference>
<feature type="domain" description="Thioredoxin" evidence="4">
    <location>
        <begin position="298"/>
        <end position="413"/>
    </location>
</feature>
<dbReference type="PROSITE" id="PS51352">
    <property type="entry name" value="THIOREDOXIN_2"/>
    <property type="match status" value="1"/>
</dbReference>
<keyword evidence="2" id="KW-0676">Redox-active center</keyword>
<evidence type="ECO:0000259" key="4">
    <source>
        <dbReference type="PROSITE" id="PS51352"/>
    </source>
</evidence>
<organism evidence="5 6">
    <name type="scientific">Microcaecilia unicolor</name>
    <dbReference type="NCBI Taxonomy" id="1415580"/>
    <lineage>
        <taxon>Eukaryota</taxon>
        <taxon>Metazoa</taxon>
        <taxon>Chordata</taxon>
        <taxon>Craniata</taxon>
        <taxon>Vertebrata</taxon>
        <taxon>Euteleostomi</taxon>
        <taxon>Amphibia</taxon>
        <taxon>Gymnophiona</taxon>
        <taxon>Siphonopidae</taxon>
        <taxon>Microcaecilia</taxon>
    </lineage>
</organism>
<dbReference type="PROSITE" id="PS00194">
    <property type="entry name" value="THIOREDOXIN_1"/>
    <property type="match status" value="1"/>
</dbReference>
<dbReference type="PRINTS" id="PR00421">
    <property type="entry name" value="THIOREDOXIN"/>
</dbReference>
<name>A0A6P7X4I0_9AMPH</name>
<proteinExistence type="predicted"/>
<dbReference type="InParanoid" id="A0A6P7X4I0"/>
<feature type="region of interest" description="Disordered" evidence="3">
    <location>
        <begin position="1"/>
        <end position="64"/>
    </location>
</feature>
<dbReference type="CDD" id="cd02947">
    <property type="entry name" value="TRX_family"/>
    <property type="match status" value="1"/>
</dbReference>
<keyword evidence="5" id="KW-1185">Reference proteome</keyword>
<feature type="region of interest" description="Disordered" evidence="3">
    <location>
        <begin position="211"/>
        <end position="256"/>
    </location>
</feature>
<accession>A0A6P7X4I0</accession>
<sequence>MSDDNEDGGIPPMLDVEEACPAEASPGPSRPATPTLPFLDCTPSPSLQALLTNSTIPPPPPPSVSASIDTFPETAPFHEDTLPAAVLPPVPTSAVQMIESKFNYHVSDDNEEDGGIPPMLDVEEACPAEASSGPSCPATPTPPSLDCTPSPNLQALLTHSTISPPPPPIFASLDTFPDPEMVPFHECTLPAAVLPVPTTAVQVIESKFNHHMSDDNEEDGGTPPMLDVEEACPAEASPGPSRPATPTPPSLECTPTPSLQALLTDATIPPPPPPSISASIDTFPDSETVSFYEVTLPAAVLPPVPTSAVQMIESKEHFDEALIEAGDKLIVIDFTASWCGPCQMIAPFFEALSQRHNARVAFLKVDVDDVSDVADDFGIVAMPTFVFLKNGEKIDEFCGDCPDTLAAKIILLK</sequence>
<protein>
    <submittedName>
        <fullName evidence="6">Leucine-rich repeat extensin-like protein 5</fullName>
    </submittedName>
</protein>
<dbReference type="Pfam" id="PF00085">
    <property type="entry name" value="Thioredoxin"/>
    <property type="match status" value="1"/>
</dbReference>